<name>A0A7K1UJK2_9MICC</name>
<sequence length="183" mass="20284">MARTRRFNARKFFRFLLIFIAVVYAAGWVLMLLFGLTPDRMENRAMGGWPEYIFELILSPFLAAAALVIVVVALLIFVGLLLLIFKGYNLFDKVLTRMGFFDIVSHEPSPATADATAGQTSTRLGQRVAARRQLHPLSPQEIKAGTLGTVVGFDEGLGTDYYTVRFASGQTLNNLTDSDVVFV</sequence>
<dbReference type="OrthoDB" id="4963697at2"/>
<dbReference type="EMBL" id="WRPM01000070">
    <property type="protein sequence ID" value="MVT26663.1"/>
    <property type="molecule type" value="Genomic_DNA"/>
</dbReference>
<feature type="transmembrane region" description="Helical" evidence="1">
    <location>
        <begin position="12"/>
        <end position="36"/>
    </location>
</feature>
<dbReference type="AlphaFoldDB" id="A0A7K1UJK2"/>
<dbReference type="Proteomes" id="UP000460157">
    <property type="component" value="Unassembled WGS sequence"/>
</dbReference>
<keyword evidence="3" id="KW-1185">Reference proteome</keyword>
<protein>
    <submittedName>
        <fullName evidence="2">Uncharacterized protein</fullName>
    </submittedName>
</protein>
<reference evidence="2 3" key="1">
    <citation type="submission" date="2019-12" db="EMBL/GenBank/DDBJ databases">
        <title>Nesterenkonia muleiensis sp. nov., a novel actinobacterium isolated from sap of Populus euphratica.</title>
        <authorList>
            <person name="Wang R."/>
        </authorList>
    </citation>
    <scope>NUCLEOTIDE SEQUENCE [LARGE SCALE GENOMIC DNA]</scope>
    <source>
        <strain evidence="2 3">F10</strain>
    </source>
</reference>
<evidence type="ECO:0000256" key="1">
    <source>
        <dbReference type="SAM" id="Phobius"/>
    </source>
</evidence>
<keyword evidence="1" id="KW-0812">Transmembrane</keyword>
<comment type="caution">
    <text evidence="2">The sequence shown here is derived from an EMBL/GenBank/DDBJ whole genome shotgun (WGS) entry which is preliminary data.</text>
</comment>
<evidence type="ECO:0000313" key="2">
    <source>
        <dbReference type="EMBL" id="MVT26663.1"/>
    </source>
</evidence>
<organism evidence="2 3">
    <name type="scientific">Nesterenkonia alkaliphila</name>
    <dbReference type="NCBI Taxonomy" id="1463631"/>
    <lineage>
        <taxon>Bacteria</taxon>
        <taxon>Bacillati</taxon>
        <taxon>Actinomycetota</taxon>
        <taxon>Actinomycetes</taxon>
        <taxon>Micrococcales</taxon>
        <taxon>Micrococcaceae</taxon>
        <taxon>Nesterenkonia</taxon>
    </lineage>
</organism>
<keyword evidence="1" id="KW-1133">Transmembrane helix</keyword>
<keyword evidence="1" id="KW-0472">Membrane</keyword>
<proteinExistence type="predicted"/>
<evidence type="ECO:0000313" key="3">
    <source>
        <dbReference type="Proteomes" id="UP000460157"/>
    </source>
</evidence>
<gene>
    <name evidence="2" type="ORF">GNZ21_09885</name>
</gene>
<accession>A0A7K1UJK2</accession>
<feature type="transmembrane region" description="Helical" evidence="1">
    <location>
        <begin position="56"/>
        <end position="85"/>
    </location>
</feature>
<dbReference type="RefSeq" id="WP_157323841.1">
    <property type="nucleotide sequence ID" value="NZ_BMFX01000002.1"/>
</dbReference>